<dbReference type="STRING" id="266809.PM03_11000"/>
<evidence type="ECO:0000256" key="2">
    <source>
        <dbReference type="ARBA" id="ARBA00022695"/>
    </source>
</evidence>
<dbReference type="AlphaFoldDB" id="A0A0P1F0I1"/>
<dbReference type="GO" id="GO:0016874">
    <property type="term" value="F:ligase activity"/>
    <property type="evidence" value="ECO:0007669"/>
    <property type="project" value="UniProtKB-KW"/>
</dbReference>
<keyword evidence="1 9" id="KW-0808">Transferase</keyword>
<proteinExistence type="predicted"/>
<dbReference type="GO" id="GO:0005829">
    <property type="term" value="C:cytosol"/>
    <property type="evidence" value="ECO:0007669"/>
    <property type="project" value="TreeGrafter"/>
</dbReference>
<dbReference type="Gene3D" id="1.20.120.330">
    <property type="entry name" value="Nucleotidyltransferases domain 2"/>
    <property type="match status" value="2"/>
</dbReference>
<evidence type="ECO:0000313" key="10">
    <source>
        <dbReference type="Proteomes" id="UP000051298"/>
    </source>
</evidence>
<keyword evidence="4" id="KW-0067">ATP-binding</keyword>
<evidence type="ECO:0000256" key="1">
    <source>
        <dbReference type="ARBA" id="ARBA00022679"/>
    </source>
</evidence>
<evidence type="ECO:0000259" key="7">
    <source>
        <dbReference type="Pfam" id="PF03710"/>
    </source>
</evidence>
<organism evidence="9 10">
    <name type="scientific">Thalassobacter stenotrophicus</name>
    <dbReference type="NCBI Taxonomy" id="266809"/>
    <lineage>
        <taxon>Bacteria</taxon>
        <taxon>Pseudomonadati</taxon>
        <taxon>Pseudomonadota</taxon>
        <taxon>Alphaproteobacteria</taxon>
        <taxon>Rhodobacterales</taxon>
        <taxon>Roseobacteraceae</taxon>
        <taxon>Thalassobacter</taxon>
    </lineage>
</organism>
<dbReference type="SUPFAM" id="SSF81301">
    <property type="entry name" value="Nucleotidyltransferase"/>
    <property type="match status" value="2"/>
</dbReference>
<keyword evidence="5" id="KW-0460">Magnesium</keyword>
<evidence type="ECO:0000256" key="5">
    <source>
        <dbReference type="ARBA" id="ARBA00022842"/>
    </source>
</evidence>
<evidence type="ECO:0000259" key="8">
    <source>
        <dbReference type="Pfam" id="PF08335"/>
    </source>
</evidence>
<accession>A0A0P1F0I1</accession>
<feature type="domain" description="Glutamate-ammonia ligase adenylyltransferase repeated" evidence="7">
    <location>
        <begin position="162"/>
        <end position="394"/>
    </location>
</feature>
<dbReference type="InterPro" id="IPR043519">
    <property type="entry name" value="NT_sf"/>
</dbReference>
<evidence type="ECO:0000313" key="9">
    <source>
        <dbReference type="EMBL" id="CUH61067.1"/>
    </source>
</evidence>
<dbReference type="Gene3D" id="3.30.460.10">
    <property type="entry name" value="Beta Polymerase, domain 2"/>
    <property type="match status" value="2"/>
</dbReference>
<keyword evidence="9" id="KW-0436">Ligase</keyword>
<dbReference type="Pfam" id="PF03710">
    <property type="entry name" value="GlnE"/>
    <property type="match status" value="2"/>
</dbReference>
<feature type="domain" description="PII-uridylyltransferase/Glutamine-synthetase adenylyltransferase" evidence="8">
    <location>
        <begin position="427"/>
        <end position="559"/>
    </location>
</feature>
<dbReference type="EMBL" id="CYRX01000031">
    <property type="protein sequence ID" value="CUH61067.1"/>
    <property type="molecule type" value="Genomic_DNA"/>
</dbReference>
<evidence type="ECO:0000256" key="4">
    <source>
        <dbReference type="ARBA" id="ARBA00022840"/>
    </source>
</evidence>
<reference evidence="9 10" key="1">
    <citation type="submission" date="2015-09" db="EMBL/GenBank/DDBJ databases">
        <authorList>
            <consortium name="Swine Surveillance"/>
        </authorList>
    </citation>
    <scope>NUCLEOTIDE SEQUENCE [LARGE SCALE GENOMIC DNA]</scope>
    <source>
        <strain evidence="9 10">CECT 5294</strain>
    </source>
</reference>
<dbReference type="NCBIfam" id="NF008292">
    <property type="entry name" value="PRK11072.1"/>
    <property type="match status" value="1"/>
</dbReference>
<dbReference type="GO" id="GO:0005524">
    <property type="term" value="F:ATP binding"/>
    <property type="evidence" value="ECO:0007669"/>
    <property type="project" value="UniProtKB-KW"/>
</dbReference>
<dbReference type="PANTHER" id="PTHR30621:SF0">
    <property type="entry name" value="BIFUNCTIONAL GLUTAMINE SYNTHETASE ADENYLYLTRANSFERASE_ADENYLYL-REMOVING ENZYME"/>
    <property type="match status" value="1"/>
</dbReference>
<sequence>MPDGRHAPNGKSCLCTDRGRIGATQILACDAGGFVGIYLVATRSYKQNTALWPLKNDAFCDLVQGAAHGVSRLLGGAGFAGHLDGVCVDIGVQKDARDTFQAFAHGCIGPVDAGRRKGKSPGMTFLSRLTRAPRAYAPDIAADCLAQLPVPAEARALVSGAAGCSPFLSRLMLREAAWLEDVWDRPPEATLDAVLDRVAHLPLAEVGTGLRQAKRQVALLTGLADLGGVWQGLEVTQALTRLADTATHRALTACAEAEITRGKLPGATADDIATAGGMVALAMGKMGAGELNYSSDIDLICLFDETRFDPADYGEARQSFVRITRRAMALLSEATGDGYVFRTDLRLRPDPSVTPVCLSMEAAERYYEALGRTWERAAHIKARSAAGDVAAGEAYLTRLRPFVYRRHLDFAAIQDAHDIRLKLRHAKRVGGPLVLEGHNVKLGLGGIREIEFFTQTRQLIAGGRDPSLQKRGTLEALGALQSAGWIPEETQTTLSDAYLWLRDVEHRLQMVQDAQTHSLPQTAEDFDRLAAFMDMDVADLRTRLTQTFNTVETCTSAFFAPSSPVPEVADLPFSDEALAQVDRWATYPALRSERGRELFTRLRPKLLLSLGRAAKPDEALFSFDGFLRGLPSGVQVFSLFAANPQLIDLIVDICATAPDLARYLSRNAKVLDAVIGGDFFAPLPDRAALRAGLSEALFAADDYEGQLDIARRWQQEAHFRIGVHMLRGTIDTGEAGTRYADLAEAVVQALWPAVVAEFETKHGTLPGQGAAVIAMGSLGARRLTARSDLDLIVIYDAPPDAESTGPRSLPPRSYFARLTQALITAMTAPTGAGRLYEVDMRLRPSGKQGPVATALSSFEAYQRTEAWVWEHLALTRARVIVGAPELAQTLEAIRSEVLAQSRFGADDVAAALVDMRARFIAAGRVGHASATKSGPGRMQEIELIGQANALIAGRPVRSTSGQLAVRGGFCDAEDQAELARIYAQLSQYQQALRLLTADDPDPETLGIGGQSFLLTLTGHKALTDLKTSLHDAPARADRIITKMLAKSCVQDT</sequence>
<gene>
    <name evidence="9" type="primary">glnE</name>
    <name evidence="9" type="ORF">THS5294_02367</name>
</gene>
<dbReference type="EC" id="2.7.7.42" evidence="9"/>
<evidence type="ECO:0000256" key="3">
    <source>
        <dbReference type="ARBA" id="ARBA00022741"/>
    </source>
</evidence>
<name>A0A0P1F0I1_9RHOB</name>
<dbReference type="GO" id="GO:0000820">
    <property type="term" value="P:regulation of glutamine family amino acid metabolic process"/>
    <property type="evidence" value="ECO:0007669"/>
    <property type="project" value="TreeGrafter"/>
</dbReference>
<dbReference type="Proteomes" id="UP000051298">
    <property type="component" value="Unassembled WGS sequence"/>
</dbReference>
<protein>
    <submittedName>
        <fullName evidence="9">Glutamate-ammonia-ligase adenylyltransferase</fullName>
        <ecNumber evidence="9">2.7.7.42</ecNumber>
    </submittedName>
</protein>
<evidence type="ECO:0000256" key="6">
    <source>
        <dbReference type="ARBA" id="ARBA00023268"/>
    </source>
</evidence>
<feature type="domain" description="Glutamate-ammonia ligase adenylyltransferase repeated" evidence="7">
    <location>
        <begin position="650"/>
        <end position="891"/>
    </location>
</feature>
<dbReference type="InterPro" id="IPR013546">
    <property type="entry name" value="PII_UdlTrfase/GS_AdlTrfase"/>
</dbReference>
<keyword evidence="3" id="KW-0547">Nucleotide-binding</keyword>
<dbReference type="eggNOG" id="COG1391">
    <property type="taxonomic scope" value="Bacteria"/>
</dbReference>
<dbReference type="CDD" id="cd05401">
    <property type="entry name" value="NT_GlnE_GlnD_like"/>
    <property type="match status" value="2"/>
</dbReference>
<dbReference type="InterPro" id="IPR023057">
    <property type="entry name" value="GlnE"/>
</dbReference>
<dbReference type="Pfam" id="PF08335">
    <property type="entry name" value="GlnD_UR_UTase"/>
    <property type="match status" value="1"/>
</dbReference>
<dbReference type="InterPro" id="IPR005190">
    <property type="entry name" value="GlnE_rpt_dom"/>
</dbReference>
<dbReference type="PANTHER" id="PTHR30621">
    <property type="entry name" value="GLUTAMINE SYNTHETASE ADENYLYLTRANSFERASE"/>
    <property type="match status" value="1"/>
</dbReference>
<keyword evidence="6" id="KW-0511">Multifunctional enzyme</keyword>
<dbReference type="SUPFAM" id="SSF81593">
    <property type="entry name" value="Nucleotidyltransferase substrate binding subunit/domain"/>
    <property type="match status" value="2"/>
</dbReference>
<dbReference type="GO" id="GO:0008882">
    <property type="term" value="F:[glutamate-ammonia-ligase] adenylyltransferase activity"/>
    <property type="evidence" value="ECO:0007669"/>
    <property type="project" value="UniProtKB-EC"/>
</dbReference>
<keyword evidence="2 9" id="KW-0548">Nucleotidyltransferase</keyword>